<keyword evidence="3 7" id="KW-1134">Transmembrane beta strand</keyword>
<evidence type="ECO:0000259" key="9">
    <source>
        <dbReference type="Pfam" id="PF07715"/>
    </source>
</evidence>
<sequence>MRKRILLFTFFVFATVLSFAQTKTIKGKVTDENGNPLSGVSVLQKGSTKGTKTDADGNYTIETSNDVKSLVFSSVGQKSVTETIGNKTTINVTLQSNAVTGDEVVVIGYQTIKRKDLTGSVSSVGAKQIKDIPVNSAAEALTGRLAGVQLTSTEGKPGSEVTIRVRGGGSITQDNAPLYIVDGVQVENALSVLSPQDIESVDVLKDASATAIYGARGSNGVVIITTKKGKNGKTIISYNGFYGIRQLPKKLSVLDPYEFVKYQYERSRRTADSTNFLRNYGTTWDTIKNFQNVPFIDWQDEMFGRNAKFTSHNISVSGGSAATQFNFGATSNKEEGVLLNNGFDRKLFNFSLDHQANNRLKVGVSTRYNITTVNGAGTSADGSSASTNRLRQSVKYRPLLIGQQDINDYDPAYAQETNGNSLSLVNPIAYNESEYRKNKTEVINISTYATLKLTNFLSFKTTFGYDITNGALNSFDDSLSNNSRLNGSNLPLASINTTKRITYNNSNVLTYTNGNQKTSFAKRNNITALLGQEIYDRTDKSQYIEARLFPSNTKPQYAFANMSLGTSVVGTPRTFEVTSRVASAFGRINYSRDNKYLLTLSARSDGSSKFSKENRYSFFPSGSFAWKISEEKFFSKIKSVVNDAKLRVSYGEAGNNRIPDYLYETVFVTGTTYGINNAGTIGLIPQTLLANPDLLWEKTISQNLGLDLSFLNNRINVTIDAYKNISKDLLLSVQIPVQSGYTNQIQNKGSTQNKGIEFQVVATPIQKKDFTWTSSFNISYNKNTVRSLGGANFFLQNSGWGLNSNPADYIVRVGDPVGSMYGYVTDGFYTLDDFNYNPTTQVYTLKAGVANNQAVTSVAPQPGTLKFKNLSGDSVIDATNDRTIIGNANPKYFGGFNQQFTYKNWDMSVFVNFQVGNDVYNANKLEFTSGYTPNSNLLSIVKDRWTNVDAQGNFVRDPATLAALNTNAKIWTPSTAAQSFVLHSWAVEKGSFLRINNISLGYTLPASFTKRASISRFRIYGTVNNLKVFTNYSGYDPEVSARRSSPVTPGVDYSAYPKSRSYIVGVNVSL</sequence>
<comment type="caution">
    <text evidence="10">The sequence shown here is derived from an EMBL/GenBank/DDBJ whole genome shotgun (WGS) entry which is preliminary data.</text>
</comment>
<dbReference type="NCBIfam" id="TIGR04057">
    <property type="entry name" value="SusC_RagA_signa"/>
    <property type="match status" value="1"/>
</dbReference>
<feature type="domain" description="TonB-dependent receptor plug" evidence="9">
    <location>
        <begin position="114"/>
        <end position="221"/>
    </location>
</feature>
<dbReference type="InterPro" id="IPR039426">
    <property type="entry name" value="TonB-dep_rcpt-like"/>
</dbReference>
<evidence type="ECO:0000256" key="4">
    <source>
        <dbReference type="ARBA" id="ARBA00022692"/>
    </source>
</evidence>
<accession>A0ABV8QMC9</accession>
<evidence type="ECO:0000256" key="5">
    <source>
        <dbReference type="ARBA" id="ARBA00023136"/>
    </source>
</evidence>
<keyword evidence="4 7" id="KW-0812">Transmembrane</keyword>
<evidence type="ECO:0000313" key="11">
    <source>
        <dbReference type="Proteomes" id="UP001595907"/>
    </source>
</evidence>
<organism evidence="10 11">
    <name type="scientific">Ferruginibacter yonginensis</name>
    <dbReference type="NCBI Taxonomy" id="1310416"/>
    <lineage>
        <taxon>Bacteria</taxon>
        <taxon>Pseudomonadati</taxon>
        <taxon>Bacteroidota</taxon>
        <taxon>Chitinophagia</taxon>
        <taxon>Chitinophagales</taxon>
        <taxon>Chitinophagaceae</taxon>
        <taxon>Ferruginibacter</taxon>
    </lineage>
</organism>
<comment type="similarity">
    <text evidence="7">Belongs to the TonB-dependent receptor family.</text>
</comment>
<dbReference type="InterPro" id="IPR037066">
    <property type="entry name" value="Plug_dom_sf"/>
</dbReference>
<dbReference type="Pfam" id="PF07715">
    <property type="entry name" value="Plug"/>
    <property type="match status" value="1"/>
</dbReference>
<dbReference type="Gene3D" id="2.60.40.1120">
    <property type="entry name" value="Carboxypeptidase-like, regulatory domain"/>
    <property type="match status" value="1"/>
</dbReference>
<name>A0ABV8QMC9_9BACT</name>
<dbReference type="InterPro" id="IPR012910">
    <property type="entry name" value="Plug_dom"/>
</dbReference>
<dbReference type="InterPro" id="IPR036942">
    <property type="entry name" value="Beta-barrel_TonB_sf"/>
</dbReference>
<dbReference type="InterPro" id="IPR023996">
    <property type="entry name" value="TonB-dep_OMP_SusC/RagA"/>
</dbReference>
<gene>
    <name evidence="10" type="ORF">ACFOWM_01075</name>
</gene>
<dbReference type="NCBIfam" id="TIGR04056">
    <property type="entry name" value="OMP_RagA_SusC"/>
    <property type="match status" value="1"/>
</dbReference>
<evidence type="ECO:0000256" key="8">
    <source>
        <dbReference type="SAM" id="SignalP"/>
    </source>
</evidence>
<feature type="signal peptide" evidence="8">
    <location>
        <begin position="1"/>
        <end position="20"/>
    </location>
</feature>
<dbReference type="InterPro" id="IPR008969">
    <property type="entry name" value="CarboxyPept-like_regulatory"/>
</dbReference>
<proteinExistence type="inferred from homology"/>
<dbReference type="InterPro" id="IPR023997">
    <property type="entry name" value="TonB-dep_OMP_SusC/RagA_CS"/>
</dbReference>
<keyword evidence="5 7" id="KW-0472">Membrane</keyword>
<dbReference type="EMBL" id="JBHSCZ010000001">
    <property type="protein sequence ID" value="MFC4261455.1"/>
    <property type="molecule type" value="Genomic_DNA"/>
</dbReference>
<dbReference type="Proteomes" id="UP001595907">
    <property type="component" value="Unassembled WGS sequence"/>
</dbReference>
<feature type="chain" id="PRO_5045141681" evidence="8">
    <location>
        <begin position="21"/>
        <end position="1070"/>
    </location>
</feature>
<keyword evidence="11" id="KW-1185">Reference proteome</keyword>
<keyword evidence="2 7" id="KW-0813">Transport</keyword>
<protein>
    <submittedName>
        <fullName evidence="10">SusC/RagA family TonB-linked outer membrane protein</fullName>
    </submittedName>
</protein>
<evidence type="ECO:0000256" key="3">
    <source>
        <dbReference type="ARBA" id="ARBA00022452"/>
    </source>
</evidence>
<evidence type="ECO:0000313" key="10">
    <source>
        <dbReference type="EMBL" id="MFC4261455.1"/>
    </source>
</evidence>
<comment type="subcellular location">
    <subcellularLocation>
        <location evidence="1 7">Cell outer membrane</location>
        <topology evidence="1 7">Multi-pass membrane protein</topology>
    </subcellularLocation>
</comment>
<dbReference type="Gene3D" id="2.40.170.20">
    <property type="entry name" value="TonB-dependent receptor, beta-barrel domain"/>
    <property type="match status" value="1"/>
</dbReference>
<dbReference type="RefSeq" id="WP_379705828.1">
    <property type="nucleotide sequence ID" value="NZ_JBHSCZ010000001.1"/>
</dbReference>
<dbReference type="SUPFAM" id="SSF49464">
    <property type="entry name" value="Carboxypeptidase regulatory domain-like"/>
    <property type="match status" value="1"/>
</dbReference>
<evidence type="ECO:0000256" key="1">
    <source>
        <dbReference type="ARBA" id="ARBA00004571"/>
    </source>
</evidence>
<dbReference type="SUPFAM" id="SSF56935">
    <property type="entry name" value="Porins"/>
    <property type="match status" value="1"/>
</dbReference>
<keyword evidence="8" id="KW-0732">Signal</keyword>
<reference evidence="11" key="1">
    <citation type="journal article" date="2019" name="Int. J. Syst. Evol. Microbiol.">
        <title>The Global Catalogue of Microorganisms (GCM) 10K type strain sequencing project: providing services to taxonomists for standard genome sequencing and annotation.</title>
        <authorList>
            <consortium name="The Broad Institute Genomics Platform"/>
            <consortium name="The Broad Institute Genome Sequencing Center for Infectious Disease"/>
            <person name="Wu L."/>
            <person name="Ma J."/>
        </authorList>
    </citation>
    <scope>NUCLEOTIDE SEQUENCE [LARGE SCALE GENOMIC DNA]</scope>
    <source>
        <strain evidence="11">CECT 8289</strain>
    </source>
</reference>
<evidence type="ECO:0000256" key="2">
    <source>
        <dbReference type="ARBA" id="ARBA00022448"/>
    </source>
</evidence>
<dbReference type="PROSITE" id="PS52016">
    <property type="entry name" value="TONB_DEPENDENT_REC_3"/>
    <property type="match status" value="1"/>
</dbReference>
<keyword evidence="6 7" id="KW-0998">Cell outer membrane</keyword>
<dbReference type="Gene3D" id="2.170.130.10">
    <property type="entry name" value="TonB-dependent receptor, plug domain"/>
    <property type="match status" value="1"/>
</dbReference>
<evidence type="ECO:0000256" key="6">
    <source>
        <dbReference type="ARBA" id="ARBA00023237"/>
    </source>
</evidence>
<dbReference type="Pfam" id="PF13715">
    <property type="entry name" value="CarbopepD_reg_2"/>
    <property type="match status" value="1"/>
</dbReference>
<evidence type="ECO:0000256" key="7">
    <source>
        <dbReference type="PROSITE-ProRule" id="PRU01360"/>
    </source>
</evidence>